<evidence type="ECO:0000259" key="1">
    <source>
        <dbReference type="Pfam" id="PF13786"/>
    </source>
</evidence>
<feature type="domain" description="DUF4179" evidence="1">
    <location>
        <begin position="43"/>
        <end position="143"/>
    </location>
</feature>
<organism evidence="2 3">
    <name type="scientific">Blautia parvula</name>
    <dbReference type="NCBI Taxonomy" id="2877527"/>
    <lineage>
        <taxon>Bacteria</taxon>
        <taxon>Bacillati</taxon>
        <taxon>Bacillota</taxon>
        <taxon>Clostridia</taxon>
        <taxon>Lachnospirales</taxon>
        <taxon>Lachnospiraceae</taxon>
        <taxon>Blautia</taxon>
    </lineage>
</organism>
<protein>
    <recommendedName>
        <fullName evidence="1">DUF4179 domain-containing protein</fullName>
    </recommendedName>
</protein>
<comment type="caution">
    <text evidence="2">The sequence shown here is derived from an EMBL/GenBank/DDBJ whole genome shotgun (WGS) entry which is preliminary data.</text>
</comment>
<sequence>MKNFDNMIEGLREDTKVPEEVWKRYTATLANLPEKEGKREPGKRNWIKYTAAATAAAVTVTTVCFANPAFAAKIPILGEIFKQVQHQSTFSGDYSDKAEVLSREEADGTIPADSGYTVQDAGVTITASEIYCDGLSVFVTAEVDVEQGGLNNIPGNILYLEGDWKLSDSAEEIRLMNNNLEGNIVDDNTFVGMLKLDLEEQDLQAGTLELQLSMVGYDDINETDAEDISAFHKIQGAWSLELPFEVDTEAVKEIPVNKEENGYSLNKVFVSPYQVITYTDAPYTEREITREEYESVMREKTGGSDDFGITYEEFAEQMGRTYEQCQTIIFSQDGERLTPTAEFYGKSVNAVRGMDISELKIYVFDDMDLWVQAAEEGADSEALNQAVLSADIDVGSLR</sequence>
<name>A0ABQ0BMA0_9FIRM</name>
<gene>
    <name evidence="2" type="ORF">K340107D12_04570</name>
</gene>
<evidence type="ECO:0000313" key="2">
    <source>
        <dbReference type="EMBL" id="GAA6497641.1"/>
    </source>
</evidence>
<accession>A0ABQ0BMA0</accession>
<dbReference type="Pfam" id="PF13786">
    <property type="entry name" value="DUF4179"/>
    <property type="match status" value="1"/>
</dbReference>
<dbReference type="EMBL" id="BAABZQ010000001">
    <property type="protein sequence ID" value="GAA6497641.1"/>
    <property type="molecule type" value="Genomic_DNA"/>
</dbReference>
<dbReference type="Gene3D" id="2.60.40.1630">
    <property type="entry name" value="bacillus anthracis domain"/>
    <property type="match status" value="1"/>
</dbReference>
<evidence type="ECO:0000313" key="3">
    <source>
        <dbReference type="Proteomes" id="UP001600941"/>
    </source>
</evidence>
<keyword evidence="3" id="KW-1185">Reference proteome</keyword>
<dbReference type="InterPro" id="IPR025436">
    <property type="entry name" value="DUF4179"/>
</dbReference>
<dbReference type="Proteomes" id="UP001600941">
    <property type="component" value="Unassembled WGS sequence"/>
</dbReference>
<proteinExistence type="predicted"/>
<dbReference type="RefSeq" id="WP_227209648.1">
    <property type="nucleotide sequence ID" value="NZ_BAABZQ010000001.1"/>
</dbReference>
<reference evidence="2 3" key="1">
    <citation type="submission" date="2024-04" db="EMBL/GenBank/DDBJ databases">
        <title>Defined microbial consortia suppress multidrug-resistant proinflammatory Enterobacteriaceae via ecological control.</title>
        <authorList>
            <person name="Furuichi M."/>
            <person name="Kawaguchi T."/>
            <person name="Pust M."/>
            <person name="Yasuma K."/>
            <person name="Plichta D."/>
            <person name="Hasegawa N."/>
            <person name="Ohya T."/>
            <person name="Bhattarai S."/>
            <person name="Sasajima S."/>
            <person name="Aoto Y."/>
            <person name="Tuganbaev T."/>
            <person name="Yaginuma M."/>
            <person name="Ueda M."/>
            <person name="Okahashi N."/>
            <person name="Amafuji K."/>
            <person name="Kiridooshi Y."/>
            <person name="Sugita K."/>
            <person name="Strazar M."/>
            <person name="Skelly A."/>
            <person name="Suda W."/>
            <person name="Hattori M."/>
            <person name="Nakamoto N."/>
            <person name="Caballero S."/>
            <person name="Norman J."/>
            <person name="Olle B."/>
            <person name="Tanoue T."/>
            <person name="Arita M."/>
            <person name="Bucci V."/>
            <person name="Atarashi K."/>
            <person name="Xavier R."/>
            <person name="Honda K."/>
        </authorList>
    </citation>
    <scope>NUCLEOTIDE SEQUENCE [LARGE SCALE GENOMIC DNA]</scope>
    <source>
        <strain evidence="3">k34-0107-D12</strain>
    </source>
</reference>